<accession>A0A835YEF8</accession>
<protein>
    <submittedName>
        <fullName evidence="1">Uncharacterized protein</fullName>
    </submittedName>
</protein>
<dbReference type="PANTHER" id="PTHR15852">
    <property type="entry name" value="PLASTID TRANSCRIPTIONALLY ACTIVE PROTEIN"/>
    <property type="match status" value="1"/>
</dbReference>
<evidence type="ECO:0000313" key="1">
    <source>
        <dbReference type="EMBL" id="KAG2501377.1"/>
    </source>
</evidence>
<sequence>MCSSALHLRAPRGLTASSAQRVACPTLPPCLRLAPAGSVGRHGSAGVSCRARSKDQLRQSFDSEDELDKELATELNAVVDPDRLQKLAKHFELAWKINRPGRPQTCDCCQGRKEEECNWCHGTGYLMVGEQMFPSTPTHTNNCPVCKGKGYCKCERCRGTGFRANWLPTVENKLMP</sequence>
<reference evidence="1" key="1">
    <citation type="journal article" date="2020" name="bioRxiv">
        <title>Comparative genomics of Chlamydomonas.</title>
        <authorList>
            <person name="Craig R.J."/>
            <person name="Hasan A.R."/>
            <person name="Ness R.W."/>
            <person name="Keightley P.D."/>
        </authorList>
    </citation>
    <scope>NUCLEOTIDE SEQUENCE</scope>
    <source>
        <strain evidence="1">CCAP 11/70</strain>
    </source>
</reference>
<evidence type="ECO:0000313" key="2">
    <source>
        <dbReference type="Proteomes" id="UP000612055"/>
    </source>
</evidence>
<name>A0A835YEF8_9CHLO</name>
<dbReference type="EMBL" id="JAEHOE010000002">
    <property type="protein sequence ID" value="KAG2501377.1"/>
    <property type="molecule type" value="Genomic_DNA"/>
</dbReference>
<dbReference type="SUPFAM" id="SSF57938">
    <property type="entry name" value="DnaJ/Hsp40 cysteine-rich domain"/>
    <property type="match status" value="1"/>
</dbReference>
<dbReference type="OrthoDB" id="535916at2759"/>
<dbReference type="PANTHER" id="PTHR15852:SF54">
    <property type="entry name" value="PROTEIN SSUH2 HOMOLOG"/>
    <property type="match status" value="1"/>
</dbReference>
<dbReference type="Gene3D" id="2.10.230.10">
    <property type="entry name" value="Heat shock protein DnaJ, cysteine-rich domain"/>
    <property type="match status" value="1"/>
</dbReference>
<keyword evidence="2" id="KW-1185">Reference proteome</keyword>
<dbReference type="InterPro" id="IPR036410">
    <property type="entry name" value="HSP_DnaJ_Cys-rich_dom_sf"/>
</dbReference>
<comment type="caution">
    <text evidence="1">The sequence shown here is derived from an EMBL/GenBank/DDBJ whole genome shotgun (WGS) entry which is preliminary data.</text>
</comment>
<dbReference type="AlphaFoldDB" id="A0A835YEF8"/>
<dbReference type="Proteomes" id="UP000612055">
    <property type="component" value="Unassembled WGS sequence"/>
</dbReference>
<gene>
    <name evidence="1" type="ORF">HYH03_001165</name>
</gene>
<proteinExistence type="predicted"/>
<organism evidence="1 2">
    <name type="scientific">Edaphochlamys debaryana</name>
    <dbReference type="NCBI Taxonomy" id="47281"/>
    <lineage>
        <taxon>Eukaryota</taxon>
        <taxon>Viridiplantae</taxon>
        <taxon>Chlorophyta</taxon>
        <taxon>core chlorophytes</taxon>
        <taxon>Chlorophyceae</taxon>
        <taxon>CS clade</taxon>
        <taxon>Chlamydomonadales</taxon>
        <taxon>Chlamydomonadales incertae sedis</taxon>
        <taxon>Edaphochlamys</taxon>
    </lineage>
</organism>